<accession>A0A7N0VGI9</accession>
<organism evidence="1 2">
    <name type="scientific">Kalanchoe fedtschenkoi</name>
    <name type="common">Lavender scallops</name>
    <name type="synonym">South American air plant</name>
    <dbReference type="NCBI Taxonomy" id="63787"/>
    <lineage>
        <taxon>Eukaryota</taxon>
        <taxon>Viridiplantae</taxon>
        <taxon>Streptophyta</taxon>
        <taxon>Embryophyta</taxon>
        <taxon>Tracheophyta</taxon>
        <taxon>Spermatophyta</taxon>
        <taxon>Magnoliopsida</taxon>
        <taxon>eudicotyledons</taxon>
        <taxon>Gunneridae</taxon>
        <taxon>Pentapetalae</taxon>
        <taxon>Saxifragales</taxon>
        <taxon>Crassulaceae</taxon>
        <taxon>Kalanchoe</taxon>
    </lineage>
</organism>
<evidence type="ECO:0000313" key="1">
    <source>
        <dbReference type="EnsemblPlants" id="Kaladp0766s0004.1.v1.1"/>
    </source>
</evidence>
<sequence>MLIPHRPVPFPLSVRAPNLKMLSIRDCRFRNLSLQYCPKALAHYHVPRQLPIPLADHRRSTLLCMDTLSLKRIKCVFCILRSWPNLDNLHEFIEGVNMSLMQVASCTAGDDEAAIECIEAQGRESNNLNSVVTVKIQGV</sequence>
<reference evidence="1" key="1">
    <citation type="submission" date="2021-01" db="UniProtKB">
        <authorList>
            <consortium name="EnsemblPlants"/>
        </authorList>
    </citation>
    <scope>IDENTIFICATION</scope>
</reference>
<proteinExistence type="predicted"/>
<dbReference type="Gramene" id="Kaladp0766s0004.1.v1.1">
    <property type="protein sequence ID" value="Kaladp0766s0004.1.v1.1"/>
    <property type="gene ID" value="Kaladp0766s0004.v1.1"/>
</dbReference>
<name>A0A7N0VGI9_KALFE</name>
<dbReference type="AlphaFoldDB" id="A0A7N0VGI9"/>
<protein>
    <submittedName>
        <fullName evidence="1">Uncharacterized protein</fullName>
    </submittedName>
</protein>
<keyword evidence="2" id="KW-1185">Reference proteome</keyword>
<dbReference type="Proteomes" id="UP000594263">
    <property type="component" value="Unplaced"/>
</dbReference>
<evidence type="ECO:0000313" key="2">
    <source>
        <dbReference type="Proteomes" id="UP000594263"/>
    </source>
</evidence>
<dbReference type="EnsemblPlants" id="Kaladp0766s0004.1.v1.1">
    <property type="protein sequence ID" value="Kaladp0766s0004.1.v1.1"/>
    <property type="gene ID" value="Kaladp0766s0004.v1.1"/>
</dbReference>